<evidence type="ECO:0000313" key="2">
    <source>
        <dbReference type="EMBL" id="KMK11892.1"/>
    </source>
</evidence>
<comment type="caution">
    <text evidence="2">The sequence shown here is derived from an EMBL/GenBank/DDBJ whole genome shotgun (WGS) entry which is preliminary data.</text>
</comment>
<keyword evidence="1" id="KW-1133">Transmembrane helix</keyword>
<dbReference type="Proteomes" id="UP000036196">
    <property type="component" value="Unassembled WGS sequence"/>
</dbReference>
<feature type="transmembrane region" description="Helical" evidence="1">
    <location>
        <begin position="79"/>
        <end position="104"/>
    </location>
</feature>
<feature type="transmembrane region" description="Helical" evidence="1">
    <location>
        <begin position="48"/>
        <end position="67"/>
    </location>
</feature>
<organism evidence="2 4">
    <name type="scientific">Pluralibacter gergoviae</name>
    <name type="common">Enterobacter gergoviae</name>
    <dbReference type="NCBI Taxonomy" id="61647"/>
    <lineage>
        <taxon>Bacteria</taxon>
        <taxon>Pseudomonadati</taxon>
        <taxon>Pseudomonadota</taxon>
        <taxon>Gammaproteobacteria</taxon>
        <taxon>Enterobacterales</taxon>
        <taxon>Enterobacteriaceae</taxon>
        <taxon>Pluralibacter</taxon>
    </lineage>
</organism>
<evidence type="ECO:0000313" key="3">
    <source>
        <dbReference type="EMBL" id="MDQ2309674.1"/>
    </source>
</evidence>
<gene>
    <name evidence="2" type="ORF">ABW06_19040</name>
    <name evidence="3" type="ORF">RBJ30_11260</name>
</gene>
<reference evidence="2 4" key="1">
    <citation type="submission" date="2015-05" db="EMBL/GenBank/DDBJ databases">
        <title>Genome sequences of Pluralibacter gergoviae.</title>
        <authorList>
            <person name="Greninger A.L."/>
            <person name="Miller S."/>
        </authorList>
    </citation>
    <scope>NUCLEOTIDE SEQUENCE [LARGE SCALE GENOMIC DNA]</scope>
    <source>
        <strain evidence="2 4">JS81F13</strain>
    </source>
</reference>
<proteinExistence type="predicted"/>
<evidence type="ECO:0000256" key="1">
    <source>
        <dbReference type="SAM" id="Phobius"/>
    </source>
</evidence>
<keyword evidence="1" id="KW-0472">Membrane</keyword>
<keyword evidence="1" id="KW-0812">Transmembrane</keyword>
<feature type="transmembrane region" description="Helical" evidence="1">
    <location>
        <begin position="18"/>
        <end position="36"/>
    </location>
</feature>
<keyword evidence="4" id="KW-1185">Reference proteome</keyword>
<accession>A0A0J5KCC4</accession>
<dbReference type="AlphaFoldDB" id="A0A0J5KCC4"/>
<dbReference type="GeneID" id="99707459"/>
<protein>
    <submittedName>
        <fullName evidence="2">Uncharacterized protein</fullName>
    </submittedName>
</protein>
<reference evidence="3" key="2">
    <citation type="submission" date="2023-08" db="EMBL/GenBank/DDBJ databases">
        <title>WGS of pathogenic bacterial species, Los Angeles County Public Health Laboratories.</title>
        <authorList>
            <person name="Garrigues J.M."/>
            <person name="Green N.M."/>
        </authorList>
    </citation>
    <scope>NUCLEOTIDE SEQUENCE</scope>
    <source>
        <strain evidence="3">LACPHL-BACT-2023-00068</strain>
    </source>
</reference>
<dbReference type="Proteomes" id="UP001236270">
    <property type="component" value="Unassembled WGS sequence"/>
</dbReference>
<evidence type="ECO:0000313" key="4">
    <source>
        <dbReference type="Proteomes" id="UP000036196"/>
    </source>
</evidence>
<name>A0A0J5KCC4_PLUGE</name>
<dbReference type="RefSeq" id="WP_000140246.1">
    <property type="nucleotide sequence ID" value="NZ_CP020388.1"/>
</dbReference>
<dbReference type="PATRIC" id="fig|61647.15.peg.2351"/>
<sequence length="109" mass="12405">MTESALLLREAFNESVNYMTWSFYSLITAYVSMAFYDRVEVKTRINNYLNKLLFVIAMSVFIPNMYFVSMVFSQKLGTAAGVASFIIGLLFMMLNSAPVITGIVQQRKD</sequence>
<dbReference type="EMBL" id="LDZF01000023">
    <property type="protein sequence ID" value="KMK11892.1"/>
    <property type="molecule type" value="Genomic_DNA"/>
</dbReference>
<dbReference type="EMBL" id="JAVDNV010000007">
    <property type="protein sequence ID" value="MDQ2309674.1"/>
    <property type="molecule type" value="Genomic_DNA"/>
</dbReference>